<dbReference type="InterPro" id="IPR058270">
    <property type="entry name" value="DUF7964"/>
</dbReference>
<dbReference type="EMBL" id="JBHSDJ010000129">
    <property type="protein sequence ID" value="MFC4249001.1"/>
    <property type="molecule type" value="Genomic_DNA"/>
</dbReference>
<name>A0ABD5P508_9EURY</name>
<protein>
    <recommendedName>
        <fullName evidence="1">DUF7964 domain-containing protein</fullName>
    </recommendedName>
</protein>
<accession>A0ABD5P508</accession>
<evidence type="ECO:0000313" key="3">
    <source>
        <dbReference type="Proteomes" id="UP001595821"/>
    </source>
</evidence>
<gene>
    <name evidence="2" type="ORF">ACFOZ7_19070</name>
</gene>
<proteinExistence type="predicted"/>
<dbReference type="RefSeq" id="WP_246971847.1">
    <property type="nucleotide sequence ID" value="NZ_CP095397.1"/>
</dbReference>
<evidence type="ECO:0000259" key="1">
    <source>
        <dbReference type="Pfam" id="PF25912"/>
    </source>
</evidence>
<feature type="domain" description="DUF7964" evidence="1">
    <location>
        <begin position="3"/>
        <end position="61"/>
    </location>
</feature>
<reference evidence="2 3" key="1">
    <citation type="journal article" date="2014" name="Int. J. Syst. Evol. Microbiol.">
        <title>Complete genome sequence of Corynebacterium casei LMG S-19264T (=DSM 44701T), isolated from a smear-ripened cheese.</title>
        <authorList>
            <consortium name="US DOE Joint Genome Institute (JGI-PGF)"/>
            <person name="Walter F."/>
            <person name="Albersmeier A."/>
            <person name="Kalinowski J."/>
            <person name="Ruckert C."/>
        </authorList>
    </citation>
    <scope>NUCLEOTIDE SEQUENCE [LARGE SCALE GENOMIC DNA]</scope>
    <source>
        <strain evidence="2 3">IBRC-M 10912</strain>
    </source>
</reference>
<organism evidence="2 3">
    <name type="scientific">Natribaculum luteum</name>
    <dbReference type="NCBI Taxonomy" id="1586232"/>
    <lineage>
        <taxon>Archaea</taxon>
        <taxon>Methanobacteriati</taxon>
        <taxon>Methanobacteriota</taxon>
        <taxon>Stenosarchaea group</taxon>
        <taxon>Halobacteria</taxon>
        <taxon>Halobacteriales</taxon>
        <taxon>Natrialbaceae</taxon>
        <taxon>Natribaculum</taxon>
    </lineage>
</organism>
<comment type="caution">
    <text evidence="2">The sequence shown here is derived from an EMBL/GenBank/DDBJ whole genome shotgun (WGS) entry which is preliminary data.</text>
</comment>
<dbReference type="GeneID" id="71852634"/>
<sequence length="90" mass="9975">MDTDDDGRRRIYDLLLFLPVSVAVLAYEGDGEGWTVVANESGDEPYRAAIDALIEHRDYELEEEGAVRELVEKFYGVTEEHLGIGDGANG</sequence>
<dbReference type="Proteomes" id="UP001595821">
    <property type="component" value="Unassembled WGS sequence"/>
</dbReference>
<dbReference type="AlphaFoldDB" id="A0ABD5P508"/>
<dbReference type="Pfam" id="PF25912">
    <property type="entry name" value="DUF7964"/>
    <property type="match status" value="1"/>
</dbReference>
<evidence type="ECO:0000313" key="2">
    <source>
        <dbReference type="EMBL" id="MFC4249001.1"/>
    </source>
</evidence>